<name>A0A6G0X4G1_9STRA</name>
<sequence>MNVVPPPGDVGHLVPPVNPALLVPVAPRPIVLQLPKKDVPPPLSLATEVRATKDAARNRLTVQVKPGAGVLYSLLNPLSHDYEPPDVTWIELLEAIALLPSGKPQGMVEIIAEVYRIMPFGDFRNRFQSDFRHELYVKSKMTPREGLILKDKVNRFLRAVMADPIHGYITSKTHIHGDLFSDDVVITSVGKGYVRAYRASDGFYIVVFAWGHGFIHESSLRASNTTRMKEQTNKRPLDSTLDATASAQKHQKTNVLDDMMHRPPDSIVSKAFLKELARVRQEARQDNLQ</sequence>
<dbReference type="VEuPathDB" id="FungiDB:AeMF1_019016"/>
<organism evidence="2 3">
    <name type="scientific">Aphanomyces euteiches</name>
    <dbReference type="NCBI Taxonomy" id="100861"/>
    <lineage>
        <taxon>Eukaryota</taxon>
        <taxon>Sar</taxon>
        <taxon>Stramenopiles</taxon>
        <taxon>Oomycota</taxon>
        <taxon>Saprolegniomycetes</taxon>
        <taxon>Saprolegniales</taxon>
        <taxon>Verrucalvaceae</taxon>
        <taxon>Aphanomyces</taxon>
    </lineage>
</organism>
<accession>A0A6G0X4G1</accession>
<evidence type="ECO:0000313" key="3">
    <source>
        <dbReference type="Proteomes" id="UP000481153"/>
    </source>
</evidence>
<dbReference type="EMBL" id="VJMJ01000107">
    <property type="protein sequence ID" value="KAF0734715.1"/>
    <property type="molecule type" value="Genomic_DNA"/>
</dbReference>
<feature type="region of interest" description="Disordered" evidence="1">
    <location>
        <begin position="223"/>
        <end position="248"/>
    </location>
</feature>
<evidence type="ECO:0000313" key="2">
    <source>
        <dbReference type="EMBL" id="KAF0734715.1"/>
    </source>
</evidence>
<protein>
    <submittedName>
        <fullName evidence="2">Uncharacterized protein</fullName>
    </submittedName>
</protein>
<reference evidence="2 3" key="1">
    <citation type="submission" date="2019-07" db="EMBL/GenBank/DDBJ databases">
        <title>Genomics analysis of Aphanomyces spp. identifies a new class of oomycete effector associated with host adaptation.</title>
        <authorList>
            <person name="Gaulin E."/>
        </authorList>
    </citation>
    <scope>NUCLEOTIDE SEQUENCE [LARGE SCALE GENOMIC DNA]</scope>
    <source>
        <strain evidence="2 3">ATCC 201684</strain>
    </source>
</reference>
<dbReference type="Proteomes" id="UP000481153">
    <property type="component" value="Unassembled WGS sequence"/>
</dbReference>
<feature type="compositionally biased region" description="Basic and acidic residues" evidence="1">
    <location>
        <begin position="227"/>
        <end position="237"/>
    </location>
</feature>
<comment type="caution">
    <text evidence="2">The sequence shown here is derived from an EMBL/GenBank/DDBJ whole genome shotgun (WGS) entry which is preliminary data.</text>
</comment>
<gene>
    <name evidence="2" type="ORF">Ae201684_008673</name>
</gene>
<proteinExistence type="predicted"/>
<dbReference type="AlphaFoldDB" id="A0A6G0X4G1"/>
<evidence type="ECO:0000256" key="1">
    <source>
        <dbReference type="SAM" id="MobiDB-lite"/>
    </source>
</evidence>
<keyword evidence="3" id="KW-1185">Reference proteome</keyword>